<dbReference type="EMBL" id="BGPR01001762">
    <property type="protein sequence ID" value="GBM61329.1"/>
    <property type="molecule type" value="Genomic_DNA"/>
</dbReference>
<accession>A0A4Y2H823</accession>
<organism evidence="1 2">
    <name type="scientific">Araneus ventricosus</name>
    <name type="common">Orbweaver spider</name>
    <name type="synonym">Epeira ventricosa</name>
    <dbReference type="NCBI Taxonomy" id="182803"/>
    <lineage>
        <taxon>Eukaryota</taxon>
        <taxon>Metazoa</taxon>
        <taxon>Ecdysozoa</taxon>
        <taxon>Arthropoda</taxon>
        <taxon>Chelicerata</taxon>
        <taxon>Arachnida</taxon>
        <taxon>Araneae</taxon>
        <taxon>Araneomorphae</taxon>
        <taxon>Entelegynae</taxon>
        <taxon>Araneoidea</taxon>
        <taxon>Araneidae</taxon>
        <taxon>Araneus</taxon>
    </lineage>
</organism>
<evidence type="ECO:0000313" key="1">
    <source>
        <dbReference type="EMBL" id="GBM61329.1"/>
    </source>
</evidence>
<dbReference type="Proteomes" id="UP000499080">
    <property type="component" value="Unassembled WGS sequence"/>
</dbReference>
<protein>
    <submittedName>
        <fullName evidence="1">Uncharacterized protein</fullName>
    </submittedName>
</protein>
<evidence type="ECO:0000313" key="2">
    <source>
        <dbReference type="Proteomes" id="UP000499080"/>
    </source>
</evidence>
<reference evidence="1 2" key="1">
    <citation type="journal article" date="2019" name="Sci. Rep.">
        <title>Orb-weaving spider Araneus ventricosus genome elucidates the spidroin gene catalogue.</title>
        <authorList>
            <person name="Kono N."/>
            <person name="Nakamura H."/>
            <person name="Ohtoshi R."/>
            <person name="Moran D.A.P."/>
            <person name="Shinohara A."/>
            <person name="Yoshida Y."/>
            <person name="Fujiwara M."/>
            <person name="Mori M."/>
            <person name="Tomita M."/>
            <person name="Arakawa K."/>
        </authorList>
    </citation>
    <scope>NUCLEOTIDE SEQUENCE [LARGE SCALE GENOMIC DNA]</scope>
</reference>
<sequence length="94" mass="10688">MSCPSTLASLVRFIPRDPDISLHPGEPYKITGTTKFILDRIEKSRSSFGALERFDGGQPITTHFIHYCLVPSRTYTLWLQFQPGTLNYLVLICI</sequence>
<comment type="caution">
    <text evidence="1">The sequence shown here is derived from an EMBL/GenBank/DDBJ whole genome shotgun (WGS) entry which is preliminary data.</text>
</comment>
<dbReference type="AlphaFoldDB" id="A0A4Y2H823"/>
<name>A0A4Y2H823_ARAVE</name>
<gene>
    <name evidence="1" type="ORF">AVEN_9598_1</name>
</gene>
<keyword evidence="2" id="KW-1185">Reference proteome</keyword>
<proteinExistence type="predicted"/>